<reference evidence="2" key="1">
    <citation type="submission" date="2020-06" db="EMBL/GenBank/DDBJ databases">
        <title>Draft genome of Bugula neritina, a colonial animal packing powerful symbionts and potential medicines.</title>
        <authorList>
            <person name="Rayko M."/>
        </authorList>
    </citation>
    <scope>NUCLEOTIDE SEQUENCE [LARGE SCALE GENOMIC DNA]</scope>
    <source>
        <strain evidence="2">Kwan_BN1</strain>
    </source>
</reference>
<name>A0A7J7JYC4_BUGNE</name>
<organism evidence="2 3">
    <name type="scientific">Bugula neritina</name>
    <name type="common">Brown bryozoan</name>
    <name type="synonym">Sertularia neritina</name>
    <dbReference type="NCBI Taxonomy" id="10212"/>
    <lineage>
        <taxon>Eukaryota</taxon>
        <taxon>Metazoa</taxon>
        <taxon>Spiralia</taxon>
        <taxon>Lophotrochozoa</taxon>
        <taxon>Bryozoa</taxon>
        <taxon>Gymnolaemata</taxon>
        <taxon>Cheilostomatida</taxon>
        <taxon>Flustrina</taxon>
        <taxon>Buguloidea</taxon>
        <taxon>Bugulidae</taxon>
        <taxon>Bugula</taxon>
    </lineage>
</organism>
<keyword evidence="3" id="KW-1185">Reference proteome</keyword>
<comment type="caution">
    <text evidence="2">The sequence shown here is derived from an EMBL/GenBank/DDBJ whole genome shotgun (WGS) entry which is preliminary data.</text>
</comment>
<dbReference type="AlphaFoldDB" id="A0A7J7JYC4"/>
<gene>
    <name evidence="2" type="ORF">EB796_010781</name>
</gene>
<sequence>MMCSAGKHDPNTVLRKLLQAKDDDEFHSFCLECSTVQQSSSVSSSAATDKGADTTQVSPASSTPKPSDQHQLLKVPSDINYPSMK</sequence>
<feature type="region of interest" description="Disordered" evidence="1">
    <location>
        <begin position="37"/>
        <end position="85"/>
    </location>
</feature>
<evidence type="ECO:0000313" key="2">
    <source>
        <dbReference type="EMBL" id="KAF6030895.1"/>
    </source>
</evidence>
<feature type="compositionally biased region" description="Low complexity" evidence="1">
    <location>
        <begin position="37"/>
        <end position="48"/>
    </location>
</feature>
<dbReference type="Proteomes" id="UP000593567">
    <property type="component" value="Unassembled WGS sequence"/>
</dbReference>
<protein>
    <submittedName>
        <fullName evidence="2">Uncharacterized protein</fullName>
    </submittedName>
</protein>
<dbReference type="EMBL" id="VXIV02001658">
    <property type="protein sequence ID" value="KAF6030895.1"/>
    <property type="molecule type" value="Genomic_DNA"/>
</dbReference>
<evidence type="ECO:0000313" key="3">
    <source>
        <dbReference type="Proteomes" id="UP000593567"/>
    </source>
</evidence>
<accession>A0A7J7JYC4</accession>
<feature type="compositionally biased region" description="Polar residues" evidence="1">
    <location>
        <begin position="53"/>
        <end position="70"/>
    </location>
</feature>
<evidence type="ECO:0000256" key="1">
    <source>
        <dbReference type="SAM" id="MobiDB-lite"/>
    </source>
</evidence>
<proteinExistence type="predicted"/>